<protein>
    <submittedName>
        <fullName evidence="1">Uncharacterized protein</fullName>
    </submittedName>
</protein>
<name>A0A2V3WFF3_9BACI</name>
<dbReference type="Proteomes" id="UP000247922">
    <property type="component" value="Unassembled WGS sequence"/>
</dbReference>
<comment type="caution">
    <text evidence="1">The sequence shown here is derived from an EMBL/GenBank/DDBJ whole genome shotgun (WGS) entry which is preliminary data.</text>
</comment>
<sequence>MCIYCDSKDLTDSDIIPYAITEAKLIKRFVCSKHNSHTNNEFEKKVIKKLDVFRKNMGLKTRDGNEIKIKIKMVLDEDEFDIVYSDYSFLHEKQQFFKDGKIIFQPGTKKPVKGLNELYKFYPKYKDIVPGFITRHNPFELFGSEEMFRTISKIAYEWHCYKNNIDSCHDRYKEIIDYIVDGKERSKCKVELVDDAFIYNAIGDVMLEVGTNAIYEYVDNNGQCVVVFFLWNVIAYKVIIGTGFQPTVSFSFLNDIELYNIDGSRVENTFGVYSLENTYQVNSIEFTAGYKRIGKAIESRLNKALGTLILSPKNLRKLMKQFSKDFTAYKSQHKNLLQLIEYGCKNRIVLIWILILLGENEDSFNSGENFNSNLFRIIGEETISVNEEKFHAYLDKIGKLAEENELISKIDKGMSIVDISVI</sequence>
<dbReference type="AlphaFoldDB" id="A0A2V3WFF3"/>
<proteinExistence type="predicted"/>
<accession>A0A2V3WFF3</accession>
<dbReference type="EMBL" id="QJJR01000003">
    <property type="protein sequence ID" value="PXW91993.1"/>
    <property type="molecule type" value="Genomic_DNA"/>
</dbReference>
<evidence type="ECO:0000313" key="2">
    <source>
        <dbReference type="Proteomes" id="UP000247922"/>
    </source>
</evidence>
<organism evidence="1 2">
    <name type="scientific">Streptohalobacillus salinus</name>
    <dbReference type="NCBI Taxonomy" id="621096"/>
    <lineage>
        <taxon>Bacteria</taxon>
        <taxon>Bacillati</taxon>
        <taxon>Bacillota</taxon>
        <taxon>Bacilli</taxon>
        <taxon>Bacillales</taxon>
        <taxon>Bacillaceae</taxon>
        <taxon>Streptohalobacillus</taxon>
    </lineage>
</organism>
<reference evidence="1 2" key="1">
    <citation type="submission" date="2018-05" db="EMBL/GenBank/DDBJ databases">
        <title>Genomic Encyclopedia of Type Strains, Phase IV (KMG-IV): sequencing the most valuable type-strain genomes for metagenomic binning, comparative biology and taxonomic classification.</title>
        <authorList>
            <person name="Goeker M."/>
        </authorList>
    </citation>
    <scope>NUCLEOTIDE SEQUENCE [LARGE SCALE GENOMIC DNA]</scope>
    <source>
        <strain evidence="1 2">DSM 22440</strain>
    </source>
</reference>
<evidence type="ECO:0000313" key="1">
    <source>
        <dbReference type="EMBL" id="PXW91993.1"/>
    </source>
</evidence>
<keyword evidence="2" id="KW-1185">Reference proteome</keyword>
<gene>
    <name evidence="1" type="ORF">DES38_1038</name>
</gene>